<evidence type="ECO:0008006" key="4">
    <source>
        <dbReference type="Google" id="ProtNLM"/>
    </source>
</evidence>
<dbReference type="EMBL" id="JANPWB010000003">
    <property type="protein sequence ID" value="KAJ1202746.1"/>
    <property type="molecule type" value="Genomic_DNA"/>
</dbReference>
<organism evidence="2 3">
    <name type="scientific">Pleurodeles waltl</name>
    <name type="common">Iberian ribbed newt</name>
    <dbReference type="NCBI Taxonomy" id="8319"/>
    <lineage>
        <taxon>Eukaryota</taxon>
        <taxon>Metazoa</taxon>
        <taxon>Chordata</taxon>
        <taxon>Craniata</taxon>
        <taxon>Vertebrata</taxon>
        <taxon>Euteleostomi</taxon>
        <taxon>Amphibia</taxon>
        <taxon>Batrachia</taxon>
        <taxon>Caudata</taxon>
        <taxon>Salamandroidea</taxon>
        <taxon>Salamandridae</taxon>
        <taxon>Pleurodelinae</taxon>
        <taxon>Pleurodeles</taxon>
    </lineage>
</organism>
<evidence type="ECO:0000256" key="1">
    <source>
        <dbReference type="SAM" id="MobiDB-lite"/>
    </source>
</evidence>
<protein>
    <recommendedName>
        <fullName evidence="4">Secreted protein</fullName>
    </recommendedName>
</protein>
<comment type="caution">
    <text evidence="2">The sequence shown here is derived from an EMBL/GenBank/DDBJ whole genome shotgun (WGS) entry which is preliminary data.</text>
</comment>
<evidence type="ECO:0000313" key="3">
    <source>
        <dbReference type="Proteomes" id="UP001066276"/>
    </source>
</evidence>
<reference evidence="2" key="1">
    <citation type="journal article" date="2022" name="bioRxiv">
        <title>Sequencing and chromosome-scale assembly of the giantPleurodeles waltlgenome.</title>
        <authorList>
            <person name="Brown T."/>
            <person name="Elewa A."/>
            <person name="Iarovenko S."/>
            <person name="Subramanian E."/>
            <person name="Araus A.J."/>
            <person name="Petzold A."/>
            <person name="Susuki M."/>
            <person name="Suzuki K.-i.T."/>
            <person name="Hayashi T."/>
            <person name="Toyoda A."/>
            <person name="Oliveira C."/>
            <person name="Osipova E."/>
            <person name="Leigh N.D."/>
            <person name="Simon A."/>
            <person name="Yun M.H."/>
        </authorList>
    </citation>
    <scope>NUCLEOTIDE SEQUENCE</scope>
    <source>
        <strain evidence="2">20211129_DDA</strain>
        <tissue evidence="2">Liver</tissue>
    </source>
</reference>
<name>A0AAV7VPE4_PLEWA</name>
<evidence type="ECO:0000313" key="2">
    <source>
        <dbReference type="EMBL" id="KAJ1202746.1"/>
    </source>
</evidence>
<keyword evidence="3" id="KW-1185">Reference proteome</keyword>
<feature type="region of interest" description="Disordered" evidence="1">
    <location>
        <begin position="60"/>
        <end position="86"/>
    </location>
</feature>
<accession>A0AAV7VPE4</accession>
<proteinExistence type="predicted"/>
<sequence length="86" mass="9426">MWRASVSLRLVCGTACRIRRGARSLLADAHYPSSPEEEFGLATSCTKRPDLGCRERAVLHHRTDGGGPPEQNGDSTCTLQMEVPEE</sequence>
<dbReference type="AlphaFoldDB" id="A0AAV7VPE4"/>
<dbReference type="Proteomes" id="UP001066276">
    <property type="component" value="Chromosome 2_1"/>
</dbReference>
<gene>
    <name evidence="2" type="ORF">NDU88_006543</name>
</gene>